<accession>A0AA86T6M2</accession>
<name>A0AA86T6M2_9FABA</name>
<dbReference type="AlphaFoldDB" id="A0AA86T6M2"/>
<feature type="non-terminal residue" evidence="1">
    <location>
        <position position="73"/>
    </location>
</feature>
<organism evidence="1 2">
    <name type="scientific">Sphenostylis stenocarpa</name>
    <dbReference type="NCBI Taxonomy" id="92480"/>
    <lineage>
        <taxon>Eukaryota</taxon>
        <taxon>Viridiplantae</taxon>
        <taxon>Streptophyta</taxon>
        <taxon>Embryophyta</taxon>
        <taxon>Tracheophyta</taxon>
        <taxon>Spermatophyta</taxon>
        <taxon>Magnoliopsida</taxon>
        <taxon>eudicotyledons</taxon>
        <taxon>Gunneridae</taxon>
        <taxon>Pentapetalae</taxon>
        <taxon>rosids</taxon>
        <taxon>fabids</taxon>
        <taxon>Fabales</taxon>
        <taxon>Fabaceae</taxon>
        <taxon>Papilionoideae</taxon>
        <taxon>50 kb inversion clade</taxon>
        <taxon>NPAAA clade</taxon>
        <taxon>indigoferoid/millettioid clade</taxon>
        <taxon>Phaseoleae</taxon>
        <taxon>Sphenostylis</taxon>
    </lineage>
</organism>
<evidence type="ECO:0000313" key="2">
    <source>
        <dbReference type="Proteomes" id="UP001189624"/>
    </source>
</evidence>
<dbReference type="EMBL" id="OY731404">
    <property type="protein sequence ID" value="CAJ1969783.1"/>
    <property type="molecule type" value="Genomic_DNA"/>
</dbReference>
<evidence type="ECO:0000313" key="1">
    <source>
        <dbReference type="EMBL" id="CAJ1969783.1"/>
    </source>
</evidence>
<proteinExistence type="predicted"/>
<protein>
    <submittedName>
        <fullName evidence="1">Uncharacterized protein</fullName>
    </submittedName>
</protein>
<reference evidence="1" key="1">
    <citation type="submission" date="2023-10" db="EMBL/GenBank/DDBJ databases">
        <authorList>
            <person name="Domelevo Entfellner J.-B."/>
        </authorList>
    </citation>
    <scope>NUCLEOTIDE SEQUENCE</scope>
</reference>
<dbReference type="Gramene" id="rna-AYBTSS11_LOCUS22439">
    <property type="protein sequence ID" value="CAJ1969783.1"/>
    <property type="gene ID" value="gene-AYBTSS11_LOCUS22439"/>
</dbReference>
<gene>
    <name evidence="1" type="ORF">AYBTSS11_LOCUS22439</name>
</gene>
<keyword evidence="2" id="KW-1185">Reference proteome</keyword>
<sequence length="73" mass="8575">MDWVTLLVRKRLHGIDIMTHRHVLLLSSHMQQYAFSLHQQKIIHTSLVPRVNDPLNMFCTQRYVTSVAHPVSK</sequence>
<dbReference type="Proteomes" id="UP001189624">
    <property type="component" value="Chromosome 7"/>
</dbReference>